<organism evidence="1 2">
    <name type="scientific">Microbacterium helvum</name>
    <dbReference type="NCBI Taxonomy" id="2773713"/>
    <lineage>
        <taxon>Bacteria</taxon>
        <taxon>Bacillati</taxon>
        <taxon>Actinomycetota</taxon>
        <taxon>Actinomycetes</taxon>
        <taxon>Micrococcales</taxon>
        <taxon>Microbacteriaceae</taxon>
        <taxon>Microbacterium</taxon>
    </lineage>
</organism>
<dbReference type="InterPro" id="IPR003615">
    <property type="entry name" value="HNH_nuc"/>
</dbReference>
<name>A0ABR8NKF0_9MICO</name>
<dbReference type="Proteomes" id="UP000598426">
    <property type="component" value="Unassembled WGS sequence"/>
</dbReference>
<evidence type="ECO:0008006" key="3">
    <source>
        <dbReference type="Google" id="ProtNLM"/>
    </source>
</evidence>
<comment type="caution">
    <text evidence="1">The sequence shown here is derived from an EMBL/GenBank/DDBJ whole genome shotgun (WGS) entry which is preliminary data.</text>
</comment>
<dbReference type="EMBL" id="JACXZS010000002">
    <property type="protein sequence ID" value="MBD3940907.1"/>
    <property type="molecule type" value="Genomic_DNA"/>
</dbReference>
<reference evidence="1 2" key="1">
    <citation type="submission" date="2020-09" db="EMBL/GenBank/DDBJ databases">
        <title>Isolation and identification of active actinomycetes.</title>
        <authorList>
            <person name="Li X."/>
        </authorList>
    </citation>
    <scope>NUCLEOTIDE SEQUENCE [LARGE SCALE GENOMIC DNA]</scope>
    <source>
        <strain evidence="1 2">NEAU-LLC</strain>
    </source>
</reference>
<dbReference type="CDD" id="cd00085">
    <property type="entry name" value="HNHc"/>
    <property type="match status" value="1"/>
</dbReference>
<accession>A0ABR8NKF0</accession>
<keyword evidence="2" id="KW-1185">Reference proteome</keyword>
<sequence>MTVEQRDGRTDAQIRADLFADLLSGGEVSTAKVKVLVTVPLDRLAPEAGASVRTQIFGAAGLDLNAECLIPGIGPIDDATARQLLLDAGAFTRVITDPVTGVVLDMDRRARKATRAQREWLALVHGTCARDGCERLAIDSDIDHHCAFHGPGRGETDIGNLDPLCAPDHALKDTTLLRHHRRDDGSIEVRFPDGHHTRHPFAGLTDRVRRLLDSRPVLGDTPPF</sequence>
<dbReference type="RefSeq" id="WP_191170539.1">
    <property type="nucleotide sequence ID" value="NZ_JACXZS010000002.1"/>
</dbReference>
<protein>
    <recommendedName>
        <fullName evidence="3">DUF222 domain-containing protein</fullName>
    </recommendedName>
</protein>
<evidence type="ECO:0000313" key="1">
    <source>
        <dbReference type="EMBL" id="MBD3940907.1"/>
    </source>
</evidence>
<proteinExistence type="predicted"/>
<evidence type="ECO:0000313" key="2">
    <source>
        <dbReference type="Proteomes" id="UP000598426"/>
    </source>
</evidence>
<gene>
    <name evidence="1" type="ORF">IF188_04215</name>
</gene>